<evidence type="ECO:0008006" key="3">
    <source>
        <dbReference type="Google" id="ProtNLM"/>
    </source>
</evidence>
<organism evidence="1 2">
    <name type="scientific">Arsenophonus nasoniae</name>
    <name type="common">son-killer infecting Nasonia vitripennis</name>
    <dbReference type="NCBI Taxonomy" id="638"/>
    <lineage>
        <taxon>Bacteria</taxon>
        <taxon>Pseudomonadati</taxon>
        <taxon>Pseudomonadota</taxon>
        <taxon>Gammaproteobacteria</taxon>
        <taxon>Enterobacterales</taxon>
        <taxon>Morganellaceae</taxon>
        <taxon>Arsenophonus</taxon>
    </lineage>
</organism>
<name>A0AA95GPZ9_9GAMM</name>
<protein>
    <recommendedName>
        <fullName evidence="3">Phage gp6-like head-tail connector protein</fullName>
    </recommendedName>
</protein>
<dbReference type="Proteomes" id="UP001177595">
    <property type="component" value="Chromosome"/>
</dbReference>
<dbReference type="RefSeq" id="WP_280625219.1">
    <property type="nucleotide sequence ID" value="NZ_CP123504.1"/>
</dbReference>
<dbReference type="EMBL" id="CP123504">
    <property type="protein sequence ID" value="WGM01781.1"/>
    <property type="molecule type" value="Genomic_DNA"/>
</dbReference>
<sequence length="370" mass="41645">MNERELSLLESIGEAVKDVLAKQEADLTEKINSVKEHVDEQILNLKQEIKNKGFVINEQILEEKTKKIIEEKIKPISKPELLDFEALINQKIATLAQSLSVPEIPDIETLLANAIDKLPTPKDGKSVTLDDVKPLIKQGIQEIVNNFPKPKDGKDADPDIVAKKLMALMPKPEDGKSMTLEEIRPLITEEINKLFEQFPKPQDGKDADPKIVAKALLEMMPQLKDGKDGRDALHIELLPGIDESKSYSRGTFATHRGGVWRSFQQTTGMHGWECIINGHYAEKKEMKDARTLVIRSEMADGHVNTSEHTIPTMIYCGVYSIEKEYQKGDVVTWGGSLWHCNEQTKDKPGEHNAKGWTLIVKRGRDGKDRT</sequence>
<proteinExistence type="predicted"/>
<dbReference type="Gene3D" id="2.10.10.90">
    <property type="match status" value="1"/>
</dbReference>
<evidence type="ECO:0000313" key="1">
    <source>
        <dbReference type="EMBL" id="WGM01781.1"/>
    </source>
</evidence>
<evidence type="ECO:0000313" key="2">
    <source>
        <dbReference type="Proteomes" id="UP001177595"/>
    </source>
</evidence>
<dbReference type="AlphaFoldDB" id="A0AA95GPZ9"/>
<gene>
    <name evidence="1" type="ORF">QE210_01235</name>
</gene>
<reference evidence="1" key="1">
    <citation type="submission" date="2023-04" db="EMBL/GenBank/DDBJ databases">
        <title>Genome dynamics across the evolutionary transition to endosymbiosis.</title>
        <authorList>
            <person name="Siozios S."/>
            <person name="Nadal-Jimenez P."/>
            <person name="Azagi T."/>
            <person name="Sprong H."/>
            <person name="Frost C.L."/>
            <person name="Parratt S.R."/>
            <person name="Taylor G."/>
            <person name="Brettell L."/>
            <person name="Lew K.C."/>
            <person name="Croft L."/>
            <person name="King K.C."/>
            <person name="Brockhurst M.A."/>
            <person name="Hypsa V."/>
            <person name="Novakova E."/>
            <person name="Darby A.C."/>
            <person name="Hurst G.D.D."/>
        </authorList>
    </citation>
    <scope>NUCLEOTIDE SEQUENCE</scope>
    <source>
        <strain evidence="1">APv</strain>
    </source>
</reference>
<accession>A0AA95GPZ9</accession>